<dbReference type="AlphaFoldDB" id="A0A7S9HDU7"/>
<accession>A0A7S9HDU7</accession>
<evidence type="ECO:0000313" key="1">
    <source>
        <dbReference type="EMBL" id="QPG06529.1"/>
    </source>
</evidence>
<protein>
    <recommendedName>
        <fullName evidence="3">Transposase</fullName>
    </recommendedName>
</protein>
<gene>
    <name evidence="1" type="ORF">IT774_04980</name>
</gene>
<evidence type="ECO:0000313" key="2">
    <source>
        <dbReference type="Proteomes" id="UP000595095"/>
    </source>
</evidence>
<name>A0A7S9HDU7_9ALTE</name>
<dbReference type="Proteomes" id="UP000595095">
    <property type="component" value="Chromosome"/>
</dbReference>
<dbReference type="RefSeq" id="WP_195811605.1">
    <property type="nucleotide sequence ID" value="NZ_CP064795.1"/>
</dbReference>
<reference evidence="1 2" key="1">
    <citation type="submission" date="2020-11" db="EMBL/GenBank/DDBJ databases">
        <title>Complete genome sequence for Salinimonas sp. strain G2-b.</title>
        <authorList>
            <person name="Park S.-J."/>
        </authorList>
    </citation>
    <scope>NUCLEOTIDE SEQUENCE [LARGE SCALE GENOMIC DNA]</scope>
    <source>
        <strain evidence="1 2">G2-b</strain>
    </source>
</reference>
<organism evidence="1 2">
    <name type="scientific">Salinimonas marina</name>
    <dbReference type="NCBI Taxonomy" id="2785918"/>
    <lineage>
        <taxon>Bacteria</taxon>
        <taxon>Pseudomonadati</taxon>
        <taxon>Pseudomonadota</taxon>
        <taxon>Gammaproteobacteria</taxon>
        <taxon>Alteromonadales</taxon>
        <taxon>Alteromonadaceae</taxon>
        <taxon>Alteromonas/Salinimonas group</taxon>
        <taxon>Salinimonas</taxon>
    </lineage>
</organism>
<dbReference type="EMBL" id="CP064795">
    <property type="protein sequence ID" value="QPG06529.1"/>
    <property type="molecule type" value="Genomic_DNA"/>
</dbReference>
<sequence>MDARQRGLNDIVVLLLAMRLAQVERRDAAQAVRRCAKRLSFRVGYYPELQKLVYLLATATPNMAVNTLTKVERNLRHGGAL</sequence>
<evidence type="ECO:0008006" key="3">
    <source>
        <dbReference type="Google" id="ProtNLM"/>
    </source>
</evidence>
<keyword evidence="2" id="KW-1185">Reference proteome</keyword>
<proteinExistence type="predicted"/>
<dbReference type="KEGG" id="smaa:IT774_04980"/>